<accession>A0AAU9W2I0</accession>
<dbReference type="EMBL" id="CALNXJ010000006">
    <property type="protein sequence ID" value="CAH3042225.1"/>
    <property type="molecule type" value="Genomic_DNA"/>
</dbReference>
<dbReference type="GO" id="GO:0016805">
    <property type="term" value="F:dipeptidase activity"/>
    <property type="evidence" value="ECO:0007669"/>
    <property type="project" value="TreeGrafter"/>
</dbReference>
<evidence type="ECO:0000313" key="2">
    <source>
        <dbReference type="Proteomes" id="UP001159428"/>
    </source>
</evidence>
<sequence length="117" mass="13145">MTGCKVHVEWNLLHYSSVDQADLYQANVKSFGVTFDPQVQQQTWGSPDMGDVSKKIPSNHVLYDIGCKALNHCHAFMAAAMTEYAHAKMLIASKAMAMTAIDILHHPELMQETRSYF</sequence>
<keyword evidence="2" id="KW-1185">Reference proteome</keyword>
<reference evidence="1 2" key="1">
    <citation type="submission" date="2022-05" db="EMBL/GenBank/DDBJ databases">
        <authorList>
            <consortium name="Genoscope - CEA"/>
            <person name="William W."/>
        </authorList>
    </citation>
    <scope>NUCLEOTIDE SEQUENCE [LARGE SCALE GENOMIC DNA]</scope>
</reference>
<evidence type="ECO:0000313" key="1">
    <source>
        <dbReference type="EMBL" id="CAH3042225.1"/>
    </source>
</evidence>
<dbReference type="SUPFAM" id="SSF53187">
    <property type="entry name" value="Zn-dependent exopeptidases"/>
    <property type="match status" value="1"/>
</dbReference>
<dbReference type="InterPro" id="IPR052030">
    <property type="entry name" value="Peptidase_M20/M20A_hydrolases"/>
</dbReference>
<protein>
    <submittedName>
        <fullName evidence="1">Uncharacterized protein</fullName>
    </submittedName>
</protein>
<gene>
    <name evidence="1" type="ORF">PMEA_00028702</name>
</gene>
<dbReference type="PANTHER" id="PTHR30575">
    <property type="entry name" value="PEPTIDASE M20"/>
    <property type="match status" value="1"/>
</dbReference>
<organism evidence="1 2">
    <name type="scientific">Pocillopora meandrina</name>
    <dbReference type="NCBI Taxonomy" id="46732"/>
    <lineage>
        <taxon>Eukaryota</taxon>
        <taxon>Metazoa</taxon>
        <taxon>Cnidaria</taxon>
        <taxon>Anthozoa</taxon>
        <taxon>Hexacorallia</taxon>
        <taxon>Scleractinia</taxon>
        <taxon>Astrocoeniina</taxon>
        <taxon>Pocilloporidae</taxon>
        <taxon>Pocillopora</taxon>
    </lineage>
</organism>
<dbReference type="Gene3D" id="3.40.630.10">
    <property type="entry name" value="Zn peptidases"/>
    <property type="match status" value="1"/>
</dbReference>
<name>A0AAU9W2I0_9CNID</name>
<feature type="non-terminal residue" evidence="1">
    <location>
        <position position="117"/>
    </location>
</feature>
<proteinExistence type="predicted"/>
<dbReference type="AlphaFoldDB" id="A0AAU9W2I0"/>
<comment type="caution">
    <text evidence="1">The sequence shown here is derived from an EMBL/GenBank/DDBJ whole genome shotgun (WGS) entry which is preliminary data.</text>
</comment>
<dbReference type="PANTHER" id="PTHR30575:SF0">
    <property type="entry name" value="XAA-ARG DIPEPTIDASE"/>
    <property type="match status" value="1"/>
</dbReference>
<dbReference type="Proteomes" id="UP001159428">
    <property type="component" value="Unassembled WGS sequence"/>
</dbReference>